<proteinExistence type="predicted"/>
<feature type="compositionally biased region" description="Polar residues" evidence="1">
    <location>
        <begin position="32"/>
        <end position="43"/>
    </location>
</feature>
<name>A0A197JHB7_9FUNG</name>
<evidence type="ECO:0000256" key="1">
    <source>
        <dbReference type="SAM" id="MobiDB-lite"/>
    </source>
</evidence>
<feature type="compositionally biased region" description="Polar residues" evidence="1">
    <location>
        <begin position="51"/>
        <end position="60"/>
    </location>
</feature>
<dbReference type="EMBL" id="KV442108">
    <property type="protein sequence ID" value="OAQ23784.1"/>
    <property type="molecule type" value="Genomic_DNA"/>
</dbReference>
<sequence>MKFSTALLLALACTLVTKAAPITPVPEPAAASTLQDLNPSNMDWQGAPSEPVQQVTNNNPWDKRDMGWQAVPSNPQEVKNDPWDTNPWDKRDGESAEVDTVI</sequence>
<keyword evidence="2" id="KW-0732">Signal</keyword>
<accession>A0A197JHB7</accession>
<dbReference type="Proteomes" id="UP000078512">
    <property type="component" value="Unassembled WGS sequence"/>
</dbReference>
<feature type="region of interest" description="Disordered" evidence="1">
    <location>
        <begin position="30"/>
        <end position="102"/>
    </location>
</feature>
<protein>
    <submittedName>
        <fullName evidence="3">Uncharacterized protein</fullName>
    </submittedName>
</protein>
<reference evidence="3 4" key="1">
    <citation type="submission" date="2016-05" db="EMBL/GenBank/DDBJ databases">
        <title>Genome sequencing reveals origins of a unique bacterial endosymbiosis in the earliest lineages of terrestrial Fungi.</title>
        <authorList>
            <consortium name="DOE Joint Genome Institute"/>
            <person name="Uehling J."/>
            <person name="Gryganskyi A."/>
            <person name="Hameed K."/>
            <person name="Tschaplinski T."/>
            <person name="Misztal P."/>
            <person name="Wu S."/>
            <person name="Desiro A."/>
            <person name="Vande Pol N."/>
            <person name="Du Z.-Y."/>
            <person name="Zienkiewicz A."/>
            <person name="Zienkiewicz K."/>
            <person name="Morin E."/>
            <person name="Tisserant E."/>
            <person name="Splivallo R."/>
            <person name="Hainaut M."/>
            <person name="Henrissat B."/>
            <person name="Ohm R."/>
            <person name="Kuo A."/>
            <person name="Yan J."/>
            <person name="Lipzen A."/>
            <person name="Nolan M."/>
            <person name="Labutti K."/>
            <person name="Barry K."/>
            <person name="Goldstein A."/>
            <person name="Labbe J."/>
            <person name="Schadt C."/>
            <person name="Tuskan G."/>
            <person name="Grigoriev I."/>
            <person name="Martin F."/>
            <person name="Vilgalys R."/>
            <person name="Bonito G."/>
        </authorList>
    </citation>
    <scope>NUCLEOTIDE SEQUENCE [LARGE SCALE GENOMIC DNA]</scope>
    <source>
        <strain evidence="3 4">AG-77</strain>
    </source>
</reference>
<evidence type="ECO:0000313" key="4">
    <source>
        <dbReference type="Proteomes" id="UP000078512"/>
    </source>
</evidence>
<keyword evidence="4" id="KW-1185">Reference proteome</keyword>
<feature type="chain" id="PRO_5008275945" evidence="2">
    <location>
        <begin position="20"/>
        <end position="102"/>
    </location>
</feature>
<evidence type="ECO:0000256" key="2">
    <source>
        <dbReference type="SAM" id="SignalP"/>
    </source>
</evidence>
<dbReference type="AlphaFoldDB" id="A0A197JHB7"/>
<organism evidence="3 4">
    <name type="scientific">Linnemannia elongata AG-77</name>
    <dbReference type="NCBI Taxonomy" id="1314771"/>
    <lineage>
        <taxon>Eukaryota</taxon>
        <taxon>Fungi</taxon>
        <taxon>Fungi incertae sedis</taxon>
        <taxon>Mucoromycota</taxon>
        <taxon>Mortierellomycotina</taxon>
        <taxon>Mortierellomycetes</taxon>
        <taxon>Mortierellales</taxon>
        <taxon>Mortierellaceae</taxon>
        <taxon>Linnemannia</taxon>
    </lineage>
</organism>
<feature type="signal peptide" evidence="2">
    <location>
        <begin position="1"/>
        <end position="19"/>
    </location>
</feature>
<gene>
    <name evidence="3" type="ORF">K457DRAFT_130252</name>
</gene>
<evidence type="ECO:0000313" key="3">
    <source>
        <dbReference type="EMBL" id="OAQ23784.1"/>
    </source>
</evidence>
<feature type="compositionally biased region" description="Basic and acidic residues" evidence="1">
    <location>
        <begin position="78"/>
        <end position="94"/>
    </location>
</feature>
<dbReference type="OrthoDB" id="2446217at2759"/>